<proteinExistence type="predicted"/>
<sequence length="159" mass="17169">MEADRLFACLAQSPGRTTSAGWSVKALICSGFSLWSPRGHGAVGKLVPEARFAMVFLEDPCVRCSRDSQPSSYNPDYANSTPAGALAIGDMFSLPSRVGVAGRKGNARSRWEVRSRYCRLVEDRSEEGEVLLAKGSGSNDASARLREPRVLMLMLAEVG</sequence>
<dbReference type="Proteomes" id="UP000054053">
    <property type="component" value="Unassembled WGS sequence"/>
</dbReference>
<organism evidence="1 2">
    <name type="scientific">Ustilaginoidea virens</name>
    <name type="common">Rice false smut fungus</name>
    <name type="synonym">Villosiclava virens</name>
    <dbReference type="NCBI Taxonomy" id="1159556"/>
    <lineage>
        <taxon>Eukaryota</taxon>
        <taxon>Fungi</taxon>
        <taxon>Dikarya</taxon>
        <taxon>Ascomycota</taxon>
        <taxon>Pezizomycotina</taxon>
        <taxon>Sordariomycetes</taxon>
        <taxon>Hypocreomycetidae</taxon>
        <taxon>Hypocreales</taxon>
        <taxon>Clavicipitaceae</taxon>
        <taxon>Ustilaginoidea</taxon>
    </lineage>
</organism>
<gene>
    <name evidence="1" type="ORF">UVI_02024350</name>
</gene>
<accession>A0A1B5KQV2</accession>
<comment type="caution">
    <text evidence="1">The sequence shown here is derived from an EMBL/GenBank/DDBJ whole genome shotgun (WGS) entry which is preliminary data.</text>
</comment>
<reference evidence="2" key="1">
    <citation type="journal article" date="2016" name="Genome Announc.">
        <title>Genome sequence of Ustilaginoidea virens IPU010, a rice pathogenic fungus causing false smut.</title>
        <authorList>
            <person name="Kumagai T."/>
            <person name="Ishii T."/>
            <person name="Terai G."/>
            <person name="Umemura M."/>
            <person name="Machida M."/>
            <person name="Asai K."/>
        </authorList>
    </citation>
    <scope>NUCLEOTIDE SEQUENCE [LARGE SCALE GENOMIC DNA]</scope>
    <source>
        <strain evidence="2">IPU010</strain>
    </source>
</reference>
<evidence type="ECO:0000313" key="1">
    <source>
        <dbReference type="EMBL" id="GAO13073.1"/>
    </source>
</evidence>
<dbReference type="AlphaFoldDB" id="A0A1B5KQV2"/>
<protein>
    <submittedName>
        <fullName evidence="1">Uncharacterized protein</fullName>
    </submittedName>
</protein>
<dbReference type="EMBL" id="BBTG02000010">
    <property type="protein sequence ID" value="GAO13073.1"/>
    <property type="molecule type" value="Genomic_DNA"/>
</dbReference>
<name>A0A1B5KQV2_USTVR</name>
<evidence type="ECO:0000313" key="2">
    <source>
        <dbReference type="Proteomes" id="UP000054053"/>
    </source>
</evidence>